<evidence type="ECO:0000256" key="1">
    <source>
        <dbReference type="ARBA" id="ARBA00004141"/>
    </source>
</evidence>
<comment type="subunit">
    <text evidence="5">Forms a complex with TatA.</text>
</comment>
<protein>
    <recommendedName>
        <fullName evidence="5">Sec-independent protein translocase protein TatC</fullName>
    </recommendedName>
</protein>
<feature type="transmembrane region" description="Helical" evidence="5">
    <location>
        <begin position="89"/>
        <end position="109"/>
    </location>
</feature>
<evidence type="ECO:0000256" key="4">
    <source>
        <dbReference type="ARBA" id="ARBA00023136"/>
    </source>
</evidence>
<gene>
    <name evidence="5 6" type="primary">tatC</name>
    <name evidence="6" type="ORF">FHG85_08685</name>
</gene>
<dbReference type="RefSeq" id="WP_173074951.1">
    <property type="nucleotide sequence ID" value="NZ_CP041345.1"/>
</dbReference>
<organism evidence="6 7">
    <name type="scientific">Tenuifilum thalassicum</name>
    <dbReference type="NCBI Taxonomy" id="2590900"/>
    <lineage>
        <taxon>Bacteria</taxon>
        <taxon>Pseudomonadati</taxon>
        <taxon>Bacteroidota</taxon>
        <taxon>Bacteroidia</taxon>
        <taxon>Bacteroidales</taxon>
        <taxon>Tenuifilaceae</taxon>
        <taxon>Tenuifilum</taxon>
    </lineage>
</organism>
<comment type="function">
    <text evidence="5">Part of the twin-arginine translocation (Tat) system that transports large folded proteins containing a characteristic twin-arginine motif in their signal peptide across membranes.</text>
</comment>
<dbReference type="GO" id="GO:0043953">
    <property type="term" value="P:protein transport by the Tat complex"/>
    <property type="evidence" value="ECO:0007669"/>
    <property type="project" value="UniProtKB-UniRule"/>
</dbReference>
<dbReference type="PANTHER" id="PTHR30371:SF0">
    <property type="entry name" value="SEC-INDEPENDENT PROTEIN TRANSLOCASE PROTEIN TATC, CHLOROPLASTIC-RELATED"/>
    <property type="match status" value="1"/>
</dbReference>
<evidence type="ECO:0000256" key="2">
    <source>
        <dbReference type="ARBA" id="ARBA00022692"/>
    </source>
</evidence>
<dbReference type="GO" id="GO:0009977">
    <property type="term" value="F:proton motive force dependent protein transmembrane transporter activity"/>
    <property type="evidence" value="ECO:0007669"/>
    <property type="project" value="TreeGrafter"/>
</dbReference>
<keyword evidence="2 5" id="KW-0812">Transmembrane</keyword>
<keyword evidence="5" id="KW-0811">Translocation</keyword>
<accession>A0A7D4AXR8</accession>
<dbReference type="InterPro" id="IPR002033">
    <property type="entry name" value="TatC"/>
</dbReference>
<feature type="transmembrane region" description="Helical" evidence="5">
    <location>
        <begin position="179"/>
        <end position="200"/>
    </location>
</feature>
<comment type="subcellular location">
    <subcellularLocation>
        <location evidence="5">Cell membrane</location>
        <topology evidence="5">Multi-pass membrane protein</topology>
    </subcellularLocation>
    <subcellularLocation>
        <location evidence="1">Membrane</location>
        <topology evidence="1">Multi-pass membrane protein</topology>
    </subcellularLocation>
</comment>
<dbReference type="PRINTS" id="PR01840">
    <property type="entry name" value="TATCFAMILY"/>
</dbReference>
<evidence type="ECO:0000313" key="7">
    <source>
        <dbReference type="Proteomes" id="UP000500961"/>
    </source>
</evidence>
<evidence type="ECO:0000256" key="5">
    <source>
        <dbReference type="HAMAP-Rule" id="MF_00902"/>
    </source>
</evidence>
<keyword evidence="5" id="KW-0653">Protein transport</keyword>
<keyword evidence="4 5" id="KW-0472">Membrane</keyword>
<dbReference type="NCBIfam" id="TIGR00945">
    <property type="entry name" value="tatC"/>
    <property type="match status" value="1"/>
</dbReference>
<keyword evidence="7" id="KW-1185">Reference proteome</keyword>
<dbReference type="EMBL" id="CP041345">
    <property type="protein sequence ID" value="QKG80334.1"/>
    <property type="molecule type" value="Genomic_DNA"/>
</dbReference>
<reference evidence="6 7" key="1">
    <citation type="submission" date="2019-07" db="EMBL/GenBank/DDBJ databases">
        <title>Thalassofilum flectens gen. nov., sp. nov., a novel moderate thermophilic anaerobe from a shallow sea hot spring in Kunashir Island (Russia), representing a new family in the order Bacteroidales, and proposal of Thalassofilacea fam. nov.</title>
        <authorList>
            <person name="Kochetkova T.V."/>
            <person name="Podosokorskaya O.A."/>
            <person name="Novikov A."/>
            <person name="Elcheninov A.G."/>
            <person name="Toshchakov S.V."/>
            <person name="Kublanov I.V."/>
        </authorList>
    </citation>
    <scope>NUCLEOTIDE SEQUENCE [LARGE SCALE GENOMIC DNA]</scope>
    <source>
        <strain evidence="6 7">38-H</strain>
    </source>
</reference>
<dbReference type="PANTHER" id="PTHR30371">
    <property type="entry name" value="SEC-INDEPENDENT PROTEIN TRANSLOCASE PROTEIN TATC"/>
    <property type="match status" value="1"/>
</dbReference>
<dbReference type="GO" id="GO:0033281">
    <property type="term" value="C:TAT protein transport complex"/>
    <property type="evidence" value="ECO:0007669"/>
    <property type="project" value="UniProtKB-UniRule"/>
</dbReference>
<dbReference type="HAMAP" id="MF_00902">
    <property type="entry name" value="TatC"/>
    <property type="match status" value="1"/>
</dbReference>
<keyword evidence="5" id="KW-1003">Cell membrane</keyword>
<name>A0A7D4AXR8_9BACT</name>
<comment type="similarity">
    <text evidence="5">Belongs to the TatC family.</text>
</comment>
<dbReference type="Pfam" id="PF00902">
    <property type="entry name" value="TatC"/>
    <property type="match status" value="1"/>
</dbReference>
<keyword evidence="3 5" id="KW-1133">Transmembrane helix</keyword>
<feature type="transmembrane region" description="Helical" evidence="5">
    <location>
        <begin position="20"/>
        <end position="38"/>
    </location>
</feature>
<dbReference type="AlphaFoldDB" id="A0A7D4AXR8"/>
<dbReference type="Proteomes" id="UP000500961">
    <property type="component" value="Chromosome"/>
</dbReference>
<dbReference type="KEGG" id="ttz:FHG85_08685"/>
<feature type="transmembrane region" description="Helical" evidence="5">
    <location>
        <begin position="212"/>
        <end position="229"/>
    </location>
</feature>
<evidence type="ECO:0000313" key="6">
    <source>
        <dbReference type="EMBL" id="QKG80334.1"/>
    </source>
</evidence>
<feature type="transmembrane region" description="Helical" evidence="5">
    <location>
        <begin position="130"/>
        <end position="159"/>
    </location>
</feature>
<comment type="caution">
    <text evidence="5">Lacks conserved residue(s) required for the propagation of feature annotation.</text>
</comment>
<dbReference type="GO" id="GO:0065002">
    <property type="term" value="P:intracellular protein transmembrane transport"/>
    <property type="evidence" value="ECO:0007669"/>
    <property type="project" value="TreeGrafter"/>
</dbReference>
<keyword evidence="5" id="KW-0813">Transport</keyword>
<sequence length="259" mass="28893">MAKRSEMTILEHLAELRIVLLKIFIAITLGSLVAFITGEHLLNLIIHVSSPQFITNRLLCNLSKSLNLTELCINSSQIGFINIELSGQFMLHIKIAIWGGITLAAPYSIKALLNFIMPALTKTEQKVSKLFLLSTIFLFVLGIAFGYFIIAPIAVHFLATYSVSSKILNHIAIQSFINTVVQTIFAMGIGFQLPLIVHLLTKWHLIDRKVLVRNRAIVFVIVLTLSAIITPPDVFSMIIVALPLWLLYELSIFVSKPTN</sequence>
<evidence type="ECO:0000256" key="3">
    <source>
        <dbReference type="ARBA" id="ARBA00022989"/>
    </source>
</evidence>
<proteinExistence type="inferred from homology"/>